<dbReference type="Pfam" id="PF13180">
    <property type="entry name" value="PDZ_2"/>
    <property type="match status" value="1"/>
</dbReference>
<keyword evidence="4" id="KW-0560">Oxidoreductase</keyword>
<comment type="caution">
    <text evidence="4">The sequence shown here is derived from an EMBL/GenBank/DDBJ whole genome shotgun (WGS) entry which is preliminary data.</text>
</comment>
<evidence type="ECO:0000256" key="1">
    <source>
        <dbReference type="ARBA" id="ARBA00022670"/>
    </source>
</evidence>
<dbReference type="Gene3D" id="2.40.10.120">
    <property type="match status" value="1"/>
</dbReference>
<organism evidence="4 5">
    <name type="scientific">Deinococcus carri</name>
    <dbReference type="NCBI Taxonomy" id="1211323"/>
    <lineage>
        <taxon>Bacteria</taxon>
        <taxon>Thermotogati</taxon>
        <taxon>Deinococcota</taxon>
        <taxon>Deinococci</taxon>
        <taxon>Deinococcales</taxon>
        <taxon>Deinococcaceae</taxon>
        <taxon>Deinococcus</taxon>
    </lineage>
</organism>
<dbReference type="SUPFAM" id="SSF50156">
    <property type="entry name" value="PDZ domain-like"/>
    <property type="match status" value="1"/>
</dbReference>
<dbReference type="SUPFAM" id="SSF50494">
    <property type="entry name" value="Trypsin-like serine proteases"/>
    <property type="match status" value="1"/>
</dbReference>
<dbReference type="InterPro" id="IPR009003">
    <property type="entry name" value="Peptidase_S1_PA"/>
</dbReference>
<dbReference type="GO" id="GO:0016491">
    <property type="term" value="F:oxidoreductase activity"/>
    <property type="evidence" value="ECO:0007669"/>
    <property type="project" value="UniProtKB-KW"/>
</dbReference>
<evidence type="ECO:0000256" key="2">
    <source>
        <dbReference type="ARBA" id="ARBA00022801"/>
    </source>
</evidence>
<dbReference type="Gene3D" id="2.30.42.10">
    <property type="match status" value="1"/>
</dbReference>
<dbReference type="PANTHER" id="PTHR43343:SF3">
    <property type="entry name" value="PROTEASE DO-LIKE 8, CHLOROPLASTIC"/>
    <property type="match status" value="1"/>
</dbReference>
<sequence>MNELARRPRTPRPTGWNNAPMKRPILAAVLVLVGLGLGATLLRDQVPVSGAQTGTATPTSPLAVEAGARLQNEQNTMDIVRRYEPGLVYISTEQQVMQPNPMGWMFGGENQTQVVQGVGSGFFVNEQGDILTNYHVVAGEGGQGPAATIRVRVMNREESVPARVIGLAPQYDLALIRASGLDRSLIKPIPLGDSDTLRAGQKAIAMGAPFGLDFSVTEGIVSSTARQIPIGFSGNGSGEGITQKAIQTDAAINPGNSGGPLLDSGGRVIGINTQILSPAGAATGVGQNAGVGFAIPINAAKTLLPRLQQANGGSVYAPRLGITAGLIVQGPGQAVPVGLSALTTEGKRELRLPETGLVVGQVGPDTPAARAGLRGGTAQAFPGGRVAVGGDVITAIDGQPVDALEDLQAALIDKQPGDSVTLRVVRGGQGRDVKVTLDDSSFR</sequence>
<accession>A0ABP9W364</accession>
<dbReference type="SMART" id="SM00228">
    <property type="entry name" value="PDZ"/>
    <property type="match status" value="1"/>
</dbReference>
<keyword evidence="5" id="KW-1185">Reference proteome</keyword>
<protein>
    <submittedName>
        <fullName evidence="4">Serine protease HtrA</fullName>
    </submittedName>
</protein>
<evidence type="ECO:0000313" key="5">
    <source>
        <dbReference type="Proteomes" id="UP001401887"/>
    </source>
</evidence>
<dbReference type="InterPro" id="IPR001478">
    <property type="entry name" value="PDZ"/>
</dbReference>
<dbReference type="Proteomes" id="UP001401887">
    <property type="component" value="Unassembled WGS sequence"/>
</dbReference>
<dbReference type="PROSITE" id="PS50106">
    <property type="entry name" value="PDZ"/>
    <property type="match status" value="1"/>
</dbReference>
<feature type="domain" description="PDZ" evidence="3">
    <location>
        <begin position="323"/>
        <end position="428"/>
    </location>
</feature>
<dbReference type="InterPro" id="IPR001940">
    <property type="entry name" value="Peptidase_S1C"/>
</dbReference>
<dbReference type="InterPro" id="IPR036034">
    <property type="entry name" value="PDZ_sf"/>
</dbReference>
<keyword evidence="2" id="KW-0378">Hydrolase</keyword>
<keyword evidence="1 4" id="KW-0645">Protease</keyword>
<proteinExistence type="predicted"/>
<dbReference type="InterPro" id="IPR051201">
    <property type="entry name" value="Chloro_Bact_Ser_Proteases"/>
</dbReference>
<evidence type="ECO:0000259" key="3">
    <source>
        <dbReference type="PROSITE" id="PS50106"/>
    </source>
</evidence>
<name>A0ABP9W364_9DEIO</name>
<evidence type="ECO:0000313" key="4">
    <source>
        <dbReference type="EMBL" id="GAA5511446.1"/>
    </source>
</evidence>
<dbReference type="EMBL" id="BAABRP010000001">
    <property type="protein sequence ID" value="GAA5511446.1"/>
    <property type="molecule type" value="Genomic_DNA"/>
</dbReference>
<reference evidence="4 5" key="1">
    <citation type="submission" date="2024-02" db="EMBL/GenBank/DDBJ databases">
        <title>Deinococcus carri NBRC 110142.</title>
        <authorList>
            <person name="Ichikawa N."/>
            <person name="Katano-Makiyama Y."/>
            <person name="Hidaka K."/>
        </authorList>
    </citation>
    <scope>NUCLEOTIDE SEQUENCE [LARGE SCALE GENOMIC DNA]</scope>
    <source>
        <strain evidence="4 5">NBRC 110142</strain>
    </source>
</reference>
<dbReference type="GO" id="GO:0006508">
    <property type="term" value="P:proteolysis"/>
    <property type="evidence" value="ECO:0007669"/>
    <property type="project" value="UniProtKB-KW"/>
</dbReference>
<dbReference type="PANTHER" id="PTHR43343">
    <property type="entry name" value="PEPTIDASE S12"/>
    <property type="match status" value="1"/>
</dbReference>
<dbReference type="Pfam" id="PF13365">
    <property type="entry name" value="Trypsin_2"/>
    <property type="match status" value="1"/>
</dbReference>
<dbReference type="PRINTS" id="PR00834">
    <property type="entry name" value="PROTEASES2C"/>
</dbReference>
<dbReference type="GO" id="GO:0008233">
    <property type="term" value="F:peptidase activity"/>
    <property type="evidence" value="ECO:0007669"/>
    <property type="project" value="UniProtKB-KW"/>
</dbReference>
<gene>
    <name evidence="4" type="primary">htrA_1</name>
    <name evidence="4" type="ORF">Dcar01_00156</name>
</gene>